<reference evidence="2 3" key="2">
    <citation type="journal article" date="2011" name="ISME J.">
        <title>RNA-seq reveals cooperative metabolic interactions between two termite-gut spirochete species in co-culture.</title>
        <authorList>
            <person name="Rosenthal A.Z."/>
            <person name="Matson E.G."/>
            <person name="Eldar A."/>
            <person name="Leadbetter J.R."/>
        </authorList>
    </citation>
    <scope>NUCLEOTIDE SEQUENCE [LARGE SCALE GENOMIC DNA]</scope>
    <source>
        <strain evidence="3">ATCC BAA-887 / DSM 12427 / ZAS-2</strain>
    </source>
</reference>
<dbReference type="HOGENOM" id="CLU_979837_0_0_12"/>
<dbReference type="EMBL" id="CP001843">
    <property type="protein sequence ID" value="AEF84694.1"/>
    <property type="molecule type" value="Genomic_DNA"/>
</dbReference>
<sequence>MNGKRKAIGVRYLFCGIGFALVGKFLRNLLGVSAVPKLQLWALGFVLALAGCAAPVGGPEGGRLGTVRVEVSGFEVSGPQRTAYPTPPLPSGLTYTYTWMAIEGSPTPVKADRDSSGNFILAAGSYTLDVKAYVGYEDDANLVGTGVGNVSGSTTITVTNDTTVTVTVTLKPVDGRIETSDGTLKYTIKYPAGTTVLSLTLQNFEGGDEVNLTPSAIPSSTLTGTKTGLAAGEYLLRAELKNSANGTAGMSETVHIYGNMTTTVPPTSPAPSAASFVFTAGDFI</sequence>
<keyword evidence="3" id="KW-1185">Reference proteome</keyword>
<reference evidence="3" key="1">
    <citation type="submission" date="2009-12" db="EMBL/GenBank/DDBJ databases">
        <title>Complete sequence of Treponema primitia strain ZAS-2.</title>
        <authorList>
            <person name="Tetu S.G."/>
            <person name="Matson E."/>
            <person name="Ren Q."/>
            <person name="Seshadri R."/>
            <person name="Elbourne L."/>
            <person name="Hassan K.A."/>
            <person name="Durkin A."/>
            <person name="Radune D."/>
            <person name="Mohamoud Y."/>
            <person name="Shay R."/>
            <person name="Jin S."/>
            <person name="Zhang X."/>
            <person name="Lucey K."/>
            <person name="Ballor N.R."/>
            <person name="Ottesen E."/>
            <person name="Rosenthal R."/>
            <person name="Allen A."/>
            <person name="Leadbetter J.R."/>
            <person name="Paulsen I.T."/>
        </authorList>
    </citation>
    <scope>NUCLEOTIDE SEQUENCE [LARGE SCALE GENOMIC DNA]</scope>
    <source>
        <strain evidence="3">ATCC BAA-887 / DSM 12427 / ZAS-2</strain>
    </source>
</reference>
<evidence type="ECO:0000313" key="3">
    <source>
        <dbReference type="Proteomes" id="UP000009223"/>
    </source>
</evidence>
<feature type="transmembrane region" description="Helical" evidence="1">
    <location>
        <begin position="7"/>
        <end position="26"/>
    </location>
</feature>
<dbReference type="KEGG" id="tpi:TREPR_2115"/>
<gene>
    <name evidence="2" type="ordered locus">TREPR_2115</name>
</gene>
<name>F5YJ78_TREPZ</name>
<dbReference type="Proteomes" id="UP000009223">
    <property type="component" value="Chromosome"/>
</dbReference>
<keyword evidence="1" id="KW-0812">Transmembrane</keyword>
<dbReference type="AlphaFoldDB" id="F5YJ78"/>
<keyword evidence="1" id="KW-1133">Transmembrane helix</keyword>
<organism evidence="2 3">
    <name type="scientific">Treponema primitia (strain ATCC BAA-887 / DSM 12427 / ZAS-2)</name>
    <dbReference type="NCBI Taxonomy" id="545694"/>
    <lineage>
        <taxon>Bacteria</taxon>
        <taxon>Pseudomonadati</taxon>
        <taxon>Spirochaetota</taxon>
        <taxon>Spirochaetia</taxon>
        <taxon>Spirochaetales</taxon>
        <taxon>Treponemataceae</taxon>
        <taxon>Treponema</taxon>
    </lineage>
</organism>
<evidence type="ECO:0000313" key="2">
    <source>
        <dbReference type="EMBL" id="AEF84694.1"/>
    </source>
</evidence>
<protein>
    <submittedName>
        <fullName evidence="2">Uncharacterized protein</fullName>
    </submittedName>
</protein>
<proteinExistence type="predicted"/>
<accession>F5YJ78</accession>
<evidence type="ECO:0000256" key="1">
    <source>
        <dbReference type="SAM" id="Phobius"/>
    </source>
</evidence>
<keyword evidence="1" id="KW-0472">Membrane</keyword>